<name>A0ABV4SLQ3_9ACTN</name>
<dbReference type="Gene3D" id="3.30.565.10">
    <property type="entry name" value="Histidine kinase-like ATPase, C-terminal domain"/>
    <property type="match status" value="1"/>
</dbReference>
<comment type="caution">
    <text evidence="9">The sequence shown here is derived from an EMBL/GenBank/DDBJ whole genome shotgun (WGS) entry which is preliminary data.</text>
</comment>
<keyword evidence="2" id="KW-1003">Cell membrane</keyword>
<keyword evidence="4" id="KW-0378">Hydrolase</keyword>
<evidence type="ECO:0000256" key="5">
    <source>
        <dbReference type="ARBA" id="ARBA00022989"/>
    </source>
</evidence>
<evidence type="ECO:0000313" key="10">
    <source>
        <dbReference type="Proteomes" id="UP001571476"/>
    </source>
</evidence>
<keyword evidence="5 7" id="KW-1133">Transmembrane helix</keyword>
<dbReference type="CDD" id="cd18773">
    <property type="entry name" value="PDC1_HK_sensor"/>
    <property type="match status" value="1"/>
</dbReference>
<dbReference type="SUPFAM" id="SSF55781">
    <property type="entry name" value="GAF domain-like"/>
    <property type="match status" value="1"/>
</dbReference>
<dbReference type="InterPro" id="IPR036890">
    <property type="entry name" value="HATPase_C_sf"/>
</dbReference>
<dbReference type="SUPFAM" id="SSF55874">
    <property type="entry name" value="ATPase domain of HSP90 chaperone/DNA topoisomerase II/histidine kinase"/>
    <property type="match status" value="1"/>
</dbReference>
<keyword evidence="6 7" id="KW-0472">Membrane</keyword>
<reference evidence="9 10" key="1">
    <citation type="submission" date="2024-08" db="EMBL/GenBank/DDBJ databases">
        <title>Genome sequence of Streptomyces aureus CACIA-1.46HGO.</title>
        <authorList>
            <person name="Evangelista-Martinez Z."/>
        </authorList>
    </citation>
    <scope>NUCLEOTIDE SEQUENCE [LARGE SCALE GENOMIC DNA]</scope>
    <source>
        <strain evidence="9 10">CACIA-1.46HGO</strain>
    </source>
</reference>
<dbReference type="PANTHER" id="PTHR43156">
    <property type="entry name" value="STAGE II SPORULATION PROTEIN E-RELATED"/>
    <property type="match status" value="1"/>
</dbReference>
<feature type="domain" description="PPM-type phosphatase" evidence="8">
    <location>
        <begin position="449"/>
        <end position="667"/>
    </location>
</feature>
<dbReference type="InterPro" id="IPR003018">
    <property type="entry name" value="GAF"/>
</dbReference>
<dbReference type="Pfam" id="PF01590">
    <property type="entry name" value="GAF"/>
    <property type="match status" value="1"/>
</dbReference>
<keyword evidence="10" id="KW-1185">Reference proteome</keyword>
<evidence type="ECO:0000256" key="2">
    <source>
        <dbReference type="ARBA" id="ARBA00022475"/>
    </source>
</evidence>
<evidence type="ECO:0000256" key="4">
    <source>
        <dbReference type="ARBA" id="ARBA00022801"/>
    </source>
</evidence>
<dbReference type="Gene3D" id="3.30.450.40">
    <property type="match status" value="1"/>
</dbReference>
<feature type="transmembrane region" description="Helical" evidence="7">
    <location>
        <begin position="35"/>
        <end position="56"/>
    </location>
</feature>
<keyword evidence="3 7" id="KW-0812">Transmembrane</keyword>
<evidence type="ECO:0000256" key="1">
    <source>
        <dbReference type="ARBA" id="ARBA00004651"/>
    </source>
</evidence>
<dbReference type="RefSeq" id="WP_372563162.1">
    <property type="nucleotide sequence ID" value="NZ_JBGOSP010000007.1"/>
</dbReference>
<evidence type="ECO:0000256" key="7">
    <source>
        <dbReference type="SAM" id="Phobius"/>
    </source>
</evidence>
<dbReference type="EMBL" id="JBGOSP010000007">
    <property type="protein sequence ID" value="MFA3837838.1"/>
    <property type="molecule type" value="Genomic_DNA"/>
</dbReference>
<feature type="transmembrane region" description="Helical" evidence="7">
    <location>
        <begin position="192"/>
        <end position="213"/>
    </location>
</feature>
<evidence type="ECO:0000256" key="6">
    <source>
        <dbReference type="ARBA" id="ARBA00023136"/>
    </source>
</evidence>
<dbReference type="InterPro" id="IPR029016">
    <property type="entry name" value="GAF-like_dom_sf"/>
</dbReference>
<dbReference type="InterPro" id="IPR052016">
    <property type="entry name" value="Bact_Sigma-Reg"/>
</dbReference>
<evidence type="ECO:0000256" key="3">
    <source>
        <dbReference type="ARBA" id="ARBA00022692"/>
    </source>
</evidence>
<comment type="subcellular location">
    <subcellularLocation>
        <location evidence="1">Cell membrane</location>
        <topology evidence="1">Multi-pass membrane protein</topology>
    </subcellularLocation>
</comment>
<dbReference type="SUPFAM" id="SSF103190">
    <property type="entry name" value="Sensory domain-like"/>
    <property type="match status" value="1"/>
</dbReference>
<dbReference type="SUPFAM" id="SSF81606">
    <property type="entry name" value="PP2C-like"/>
    <property type="match status" value="1"/>
</dbReference>
<evidence type="ECO:0000259" key="8">
    <source>
        <dbReference type="SMART" id="SM00331"/>
    </source>
</evidence>
<dbReference type="Pfam" id="PF13581">
    <property type="entry name" value="HATPase_c_2"/>
    <property type="match status" value="1"/>
</dbReference>
<dbReference type="Pfam" id="PF17203">
    <property type="entry name" value="sCache_3_2"/>
    <property type="match status" value="1"/>
</dbReference>
<dbReference type="SMART" id="SM00331">
    <property type="entry name" value="PP2C_SIG"/>
    <property type="match status" value="1"/>
</dbReference>
<accession>A0ABV4SLQ3</accession>
<dbReference type="InterPro" id="IPR001932">
    <property type="entry name" value="PPM-type_phosphatase-like_dom"/>
</dbReference>
<sequence>MDVQERPAWTDGPAWRRPLGLVRSRLRVHSIAGQVFLLQVAVVVLLIAAALSALVLQARSYSTADAGHRTRTAAIALAGSPGMAKAVAGPDPTATLQPIAERTRKIAGFDYVVITDPHGIRYTSPIPGLIGKHIYGPYQRARNGPYTSSFTNPLAHIVDTTAPVRSPGGQIAGYVSVGITVARVNQGVIGQLPVVFGGAAVALCLGMGGAVLVRRRLHRQTHGLGPAGMTHMYEEADRARARLQLLYDAGGRVGTTLDVKRTVQELADVAVPRFADFATVELADPVLHGDEPSPGTGTAGGPALRRVAVSGVRGDAPLYPMGSVVSFLPTTPEGMGLVTGHPALAADLRRARAWRERDPANSDKVLAYGIHSLLSAPLRARGLNLGMVNFWRAGSSEPFGDDDLSFAEEVVARAGISVDNARRYTREHTMAEELQRSLLPRGLPEQSALDAASRYCPVWQGVGGDWFDVIPLPGFRVALVVGDVVGHGLHAAATMGRLRTAVHNFSTLDLAPDELIARLDDLVTSLDQPGANDEQATEVTGATCLYAIYDPVSGRCTMARAGHPAPALVRPDGGVDFADLPAGPPLGVSGLPFEAVELQLEAGTGLVLYTNGLIYNRERDVEEGLAALRATLRGATGDSPEGMCDAVFHALVPPRPRDDVALLIGRTRLFASDQVAEWEVPSDPSAVSQIRSECVGQLSDWGLESLAFTTELILSELITNAIRHGSPPIRVRMLRDGGLVCEVSDHSSTSPHLRYAATTDEGGRGLFLVAQLAKRWGTRYTALDKVIWAEQSLAVTPDQLRDALIS</sequence>
<dbReference type="Gene3D" id="3.60.40.10">
    <property type="entry name" value="PPM-type phosphatase domain"/>
    <property type="match status" value="1"/>
</dbReference>
<organism evidence="9 10">
    <name type="scientific">Streptomyces aureus</name>
    <dbReference type="NCBI Taxonomy" id="193461"/>
    <lineage>
        <taxon>Bacteria</taxon>
        <taxon>Bacillati</taxon>
        <taxon>Actinomycetota</taxon>
        <taxon>Actinomycetes</taxon>
        <taxon>Kitasatosporales</taxon>
        <taxon>Streptomycetaceae</taxon>
        <taxon>Streptomyces</taxon>
    </lineage>
</organism>
<dbReference type="CDD" id="cd16936">
    <property type="entry name" value="HATPase_RsbW-like"/>
    <property type="match status" value="1"/>
</dbReference>
<dbReference type="Pfam" id="PF07228">
    <property type="entry name" value="SpoIIE"/>
    <property type="match status" value="1"/>
</dbReference>
<dbReference type="InterPro" id="IPR029151">
    <property type="entry name" value="Sensor-like_sf"/>
</dbReference>
<protein>
    <submittedName>
        <fullName evidence="9">SpoIIE family protein phosphatase</fullName>
    </submittedName>
</protein>
<dbReference type="InterPro" id="IPR033463">
    <property type="entry name" value="sCache_3"/>
</dbReference>
<dbReference type="Gene3D" id="3.30.450.20">
    <property type="entry name" value="PAS domain"/>
    <property type="match status" value="1"/>
</dbReference>
<dbReference type="PANTHER" id="PTHR43156:SF2">
    <property type="entry name" value="STAGE II SPORULATION PROTEIN E"/>
    <property type="match status" value="1"/>
</dbReference>
<evidence type="ECO:0000313" key="9">
    <source>
        <dbReference type="EMBL" id="MFA3837838.1"/>
    </source>
</evidence>
<proteinExistence type="predicted"/>
<dbReference type="InterPro" id="IPR036457">
    <property type="entry name" value="PPM-type-like_dom_sf"/>
</dbReference>
<dbReference type="InterPro" id="IPR003594">
    <property type="entry name" value="HATPase_dom"/>
</dbReference>
<dbReference type="Proteomes" id="UP001571476">
    <property type="component" value="Unassembled WGS sequence"/>
</dbReference>
<gene>
    <name evidence="9" type="ORF">ACEG43_16935</name>
</gene>